<sequence length="75" mass="7697">MVKAQFLFGMAVGAVVSAMGVVLTSSGIADGSLAAVGLLILLANGAYWLAQHRTPLAALRLGNLRNSPPARQQGH</sequence>
<evidence type="ECO:0000313" key="2">
    <source>
        <dbReference type="EMBL" id="SDZ81509.1"/>
    </source>
</evidence>
<protein>
    <submittedName>
        <fullName evidence="2">Uncharacterized protein</fullName>
    </submittedName>
</protein>
<dbReference type="STRING" id="658218.SAMN05216562_0514"/>
<proteinExistence type="predicted"/>
<keyword evidence="1" id="KW-1133">Transmembrane helix</keyword>
<dbReference type="Proteomes" id="UP000198658">
    <property type="component" value="Unassembled WGS sequence"/>
</dbReference>
<reference evidence="3" key="1">
    <citation type="submission" date="2016-10" db="EMBL/GenBank/DDBJ databases">
        <authorList>
            <person name="Varghese N."/>
            <person name="Submissions S."/>
        </authorList>
    </citation>
    <scope>NUCLEOTIDE SEQUENCE [LARGE SCALE GENOMIC DNA]</scope>
    <source>
        <strain evidence="3">CGMCC 1.10657</strain>
    </source>
</reference>
<keyword evidence="1" id="KW-0812">Transmembrane</keyword>
<dbReference type="AlphaFoldDB" id="A0A1H3W355"/>
<feature type="transmembrane region" description="Helical" evidence="1">
    <location>
        <begin position="7"/>
        <end position="25"/>
    </location>
</feature>
<gene>
    <name evidence="2" type="ORF">SAMN05216562_0514</name>
</gene>
<keyword evidence="1" id="KW-0472">Membrane</keyword>
<accession>A0A1H3W355</accession>
<dbReference type="RefSeq" id="WP_091384829.1">
    <property type="nucleotide sequence ID" value="NZ_FNQO01000001.1"/>
</dbReference>
<keyword evidence="3" id="KW-1185">Reference proteome</keyword>
<dbReference type="EMBL" id="FNQO01000001">
    <property type="protein sequence ID" value="SDZ81509.1"/>
    <property type="molecule type" value="Genomic_DNA"/>
</dbReference>
<name>A0A1H3W355_9GAMM</name>
<evidence type="ECO:0000256" key="1">
    <source>
        <dbReference type="SAM" id="Phobius"/>
    </source>
</evidence>
<organism evidence="2 3">
    <name type="scientific">Microbulbifer marinus</name>
    <dbReference type="NCBI Taxonomy" id="658218"/>
    <lineage>
        <taxon>Bacteria</taxon>
        <taxon>Pseudomonadati</taxon>
        <taxon>Pseudomonadota</taxon>
        <taxon>Gammaproteobacteria</taxon>
        <taxon>Cellvibrionales</taxon>
        <taxon>Microbulbiferaceae</taxon>
        <taxon>Microbulbifer</taxon>
    </lineage>
</organism>
<evidence type="ECO:0000313" key="3">
    <source>
        <dbReference type="Proteomes" id="UP000198658"/>
    </source>
</evidence>
<feature type="transmembrane region" description="Helical" evidence="1">
    <location>
        <begin position="31"/>
        <end position="50"/>
    </location>
</feature>